<reference evidence="9" key="1">
    <citation type="submission" date="2016-02" db="EMBL/GenBank/DDBJ databases">
        <title>Comparative genomics of biotechnologically important yeasts.</title>
        <authorList>
            <consortium name="DOE Joint Genome Institute"/>
            <person name="Riley R."/>
            <person name="Haridas S."/>
            <person name="Wolfe K.H."/>
            <person name="Lopes M.R."/>
            <person name="Hittinger C.T."/>
            <person name="Goker M."/>
            <person name="Salamov A."/>
            <person name="Wisecaver J."/>
            <person name="Long T.M."/>
            <person name="Aerts A.L."/>
            <person name="Barry K."/>
            <person name="Choi C."/>
            <person name="Clum A."/>
            <person name="Coughlan A.Y."/>
            <person name="Deshpande S."/>
            <person name="Douglass A.P."/>
            <person name="Hanson S.J."/>
            <person name="Klenk H.-P."/>
            <person name="Labutti K."/>
            <person name="Lapidus A."/>
            <person name="Lindquist E."/>
            <person name="Lipzen A."/>
            <person name="Meier-Kolthoff J.P."/>
            <person name="Ohm R.A."/>
            <person name="Otillar R.P."/>
            <person name="Pangilinan J."/>
            <person name="Peng Y."/>
            <person name="Rokas A."/>
            <person name="Rosa C.A."/>
            <person name="Scheuner C."/>
            <person name="Sibirny A.A."/>
            <person name="Slot J.C."/>
            <person name="Stielow J.B."/>
            <person name="Sun H."/>
            <person name="Kurtzman C.P."/>
            <person name="Blackwell M."/>
            <person name="Jeffries T.W."/>
            <person name="Grigoriev I.V."/>
        </authorList>
    </citation>
    <scope>NUCLEOTIDE SEQUENCE [LARGE SCALE GENOMIC DNA]</scope>
    <source>
        <strain evidence="9">NRRL Y-17796</strain>
    </source>
</reference>
<gene>
    <name evidence="8" type="ORF">CANCADRAFT_2526</name>
</gene>
<sequence length="255" mass="28261">MSRKEGITLSSSLVLLDKQKRILLVSRPSSGTYALACVFPGGATDPEDLDSEYTALRETYEETGIMISSTGTGKLHALYDGSQMLPYAKSAEIAGVDHESMKKALLPFSTWITPKNMPRRFRTTFFLAEIDEEVVDRHGAKVVDAEGLMPVPKSAEGEATQLRWVTPTQLLQEFKDGKVILFPPQFYIAHYLAQFSPKEASDRMGMRVISPIPIRVPGKKGEIIMDWGCGESGHVYQGKGGPKFIVYKKTNDVKL</sequence>
<keyword evidence="5" id="KW-0460">Magnesium</keyword>
<evidence type="ECO:0000256" key="6">
    <source>
        <dbReference type="ARBA" id="ARBA00023211"/>
    </source>
</evidence>
<protein>
    <recommendedName>
        <fullName evidence="7">Nudix hydrolase domain-containing protein</fullName>
    </recommendedName>
</protein>
<dbReference type="InterPro" id="IPR000086">
    <property type="entry name" value="NUDIX_hydrolase_dom"/>
</dbReference>
<name>A0A1E4TGB7_9ASCO</name>
<evidence type="ECO:0000256" key="4">
    <source>
        <dbReference type="ARBA" id="ARBA00022801"/>
    </source>
</evidence>
<dbReference type="GO" id="GO:0016818">
    <property type="term" value="F:hydrolase activity, acting on acid anhydrides, in phosphorus-containing anhydrides"/>
    <property type="evidence" value="ECO:0007669"/>
    <property type="project" value="InterPro"/>
</dbReference>
<keyword evidence="4" id="KW-0378">Hydrolase</keyword>
<dbReference type="InterPro" id="IPR039121">
    <property type="entry name" value="NUDT19"/>
</dbReference>
<keyword evidence="9" id="KW-1185">Reference proteome</keyword>
<dbReference type="EMBL" id="KV453842">
    <property type="protein sequence ID" value="ODV90800.1"/>
    <property type="molecule type" value="Genomic_DNA"/>
</dbReference>
<dbReference type="GO" id="GO:0046872">
    <property type="term" value="F:metal ion binding"/>
    <property type="evidence" value="ECO:0007669"/>
    <property type="project" value="UniProtKB-KW"/>
</dbReference>
<feature type="domain" description="Nudix hydrolase" evidence="7">
    <location>
        <begin position="6"/>
        <end position="187"/>
    </location>
</feature>
<dbReference type="SUPFAM" id="SSF55811">
    <property type="entry name" value="Nudix"/>
    <property type="match status" value="1"/>
</dbReference>
<keyword evidence="3" id="KW-0479">Metal-binding</keyword>
<keyword evidence="6" id="KW-0464">Manganese</keyword>
<evidence type="ECO:0000313" key="8">
    <source>
        <dbReference type="EMBL" id="ODV90800.1"/>
    </source>
</evidence>
<proteinExistence type="predicted"/>
<dbReference type="InterPro" id="IPR015797">
    <property type="entry name" value="NUDIX_hydrolase-like_dom_sf"/>
</dbReference>
<evidence type="ECO:0000256" key="3">
    <source>
        <dbReference type="ARBA" id="ARBA00022723"/>
    </source>
</evidence>
<evidence type="ECO:0000256" key="1">
    <source>
        <dbReference type="ARBA" id="ARBA00001936"/>
    </source>
</evidence>
<evidence type="ECO:0000313" key="9">
    <source>
        <dbReference type="Proteomes" id="UP000095023"/>
    </source>
</evidence>
<dbReference type="PROSITE" id="PS51462">
    <property type="entry name" value="NUDIX"/>
    <property type="match status" value="1"/>
</dbReference>
<dbReference type="Gene3D" id="3.90.79.10">
    <property type="entry name" value="Nucleoside Triphosphate Pyrophosphohydrolase"/>
    <property type="match status" value="1"/>
</dbReference>
<dbReference type="Proteomes" id="UP000095023">
    <property type="component" value="Unassembled WGS sequence"/>
</dbReference>
<dbReference type="Pfam" id="PF00293">
    <property type="entry name" value="NUDIX"/>
    <property type="match status" value="1"/>
</dbReference>
<comment type="cofactor">
    <cofactor evidence="1">
        <name>Mn(2+)</name>
        <dbReference type="ChEBI" id="CHEBI:29035"/>
    </cofactor>
</comment>
<comment type="cofactor">
    <cofactor evidence="2">
        <name>Mg(2+)</name>
        <dbReference type="ChEBI" id="CHEBI:18420"/>
    </cofactor>
</comment>
<accession>A0A1E4TGB7</accession>
<dbReference type="PANTHER" id="PTHR12318">
    <property type="entry name" value="TESTOSTERONE-REGULATED PROTEIN RP2"/>
    <property type="match status" value="1"/>
</dbReference>
<organism evidence="8 9">
    <name type="scientific">Tortispora caseinolytica NRRL Y-17796</name>
    <dbReference type="NCBI Taxonomy" id="767744"/>
    <lineage>
        <taxon>Eukaryota</taxon>
        <taxon>Fungi</taxon>
        <taxon>Dikarya</taxon>
        <taxon>Ascomycota</taxon>
        <taxon>Saccharomycotina</taxon>
        <taxon>Trigonopsidomycetes</taxon>
        <taxon>Trigonopsidales</taxon>
        <taxon>Trigonopsidaceae</taxon>
        <taxon>Tortispora</taxon>
    </lineage>
</organism>
<evidence type="ECO:0000256" key="2">
    <source>
        <dbReference type="ARBA" id="ARBA00001946"/>
    </source>
</evidence>
<dbReference type="PANTHER" id="PTHR12318:SF0">
    <property type="entry name" value="ACYL-COENZYME A DIPHOSPHATASE NUDT19"/>
    <property type="match status" value="1"/>
</dbReference>
<evidence type="ECO:0000259" key="7">
    <source>
        <dbReference type="PROSITE" id="PS51462"/>
    </source>
</evidence>
<evidence type="ECO:0000256" key="5">
    <source>
        <dbReference type="ARBA" id="ARBA00022842"/>
    </source>
</evidence>
<dbReference type="OrthoDB" id="1695362at2759"/>
<dbReference type="CDD" id="cd18870">
    <property type="entry name" value="NUDIX_AcylCoAdiphos_Nudt19"/>
    <property type="match status" value="1"/>
</dbReference>
<dbReference type="GO" id="GO:0005739">
    <property type="term" value="C:mitochondrion"/>
    <property type="evidence" value="ECO:0007669"/>
    <property type="project" value="TreeGrafter"/>
</dbReference>
<dbReference type="AlphaFoldDB" id="A0A1E4TGB7"/>